<feature type="compositionally biased region" description="Polar residues" evidence="1">
    <location>
        <begin position="9"/>
        <end position="18"/>
    </location>
</feature>
<gene>
    <name evidence="2" type="ORF">PDIP_30480</name>
</gene>
<protein>
    <submittedName>
        <fullName evidence="2">Uncharacterized protein</fullName>
    </submittedName>
</protein>
<dbReference type="KEGG" id="pdp:PDIP_30480"/>
<dbReference type="EMBL" id="AKCU01000203">
    <property type="protein sequence ID" value="EKV17635.1"/>
    <property type="molecule type" value="Genomic_DNA"/>
</dbReference>
<dbReference type="HOGENOM" id="CLU_2224089_0_0_1"/>
<dbReference type="OrthoDB" id="4355988at2759"/>
<dbReference type="Proteomes" id="UP000009886">
    <property type="component" value="Unassembled WGS sequence"/>
</dbReference>
<name>K9G6Q5_PEND1</name>
<accession>K9G6Q5</accession>
<proteinExistence type="predicted"/>
<feature type="region of interest" description="Disordered" evidence="1">
    <location>
        <begin position="71"/>
        <end position="92"/>
    </location>
</feature>
<feature type="region of interest" description="Disordered" evidence="1">
    <location>
        <begin position="1"/>
        <end position="43"/>
    </location>
</feature>
<feature type="compositionally biased region" description="Polar residues" evidence="1">
    <location>
        <begin position="74"/>
        <end position="85"/>
    </location>
</feature>
<dbReference type="VEuPathDB" id="FungiDB:PDIP_30480"/>
<comment type="caution">
    <text evidence="2">The sequence shown here is derived from an EMBL/GenBank/DDBJ whole genome shotgun (WGS) entry which is preliminary data.</text>
</comment>
<evidence type="ECO:0000256" key="1">
    <source>
        <dbReference type="SAM" id="MobiDB-lite"/>
    </source>
</evidence>
<dbReference type="AlphaFoldDB" id="K9G6Q5"/>
<organism evidence="2 3">
    <name type="scientific">Penicillium digitatum (strain Pd1 / CECT 20795)</name>
    <name type="common">Green mold</name>
    <dbReference type="NCBI Taxonomy" id="1170230"/>
    <lineage>
        <taxon>Eukaryota</taxon>
        <taxon>Fungi</taxon>
        <taxon>Dikarya</taxon>
        <taxon>Ascomycota</taxon>
        <taxon>Pezizomycotina</taxon>
        <taxon>Eurotiomycetes</taxon>
        <taxon>Eurotiomycetidae</taxon>
        <taxon>Eurotiales</taxon>
        <taxon>Aspergillaceae</taxon>
        <taxon>Penicillium</taxon>
    </lineage>
</organism>
<reference evidence="3" key="1">
    <citation type="journal article" date="2012" name="BMC Genomics">
        <title>Genome sequence of the necrotrophic fungus Penicillium digitatum, the main postharvest pathogen of citrus.</title>
        <authorList>
            <person name="Marcet-Houben M."/>
            <person name="Ballester A.-R."/>
            <person name="de la Fuente B."/>
            <person name="Harries E."/>
            <person name="Marcos J.F."/>
            <person name="Gonzalez-Candelas L."/>
            <person name="Gabaldon T."/>
        </authorList>
    </citation>
    <scope>NUCLEOTIDE SEQUENCE [LARGE SCALE GENOMIC DNA]</scope>
    <source>
        <strain evidence="3">Pd1 / CECT 20795</strain>
    </source>
</reference>
<evidence type="ECO:0000313" key="2">
    <source>
        <dbReference type="EMBL" id="EKV17635.1"/>
    </source>
</evidence>
<sequence>MSLGPLDMAQSQSDTYLPSSHFFDGQATEPRPRYKDPPNTPNPLVIQSITPDADQLERLLIKLISIHPFGPSFSLRSTPKNTSDDQVPWTKE</sequence>
<evidence type="ECO:0000313" key="3">
    <source>
        <dbReference type="Proteomes" id="UP000009886"/>
    </source>
</evidence>